<name>A0ABY8B6Y6_9BURK</name>
<evidence type="ECO:0000313" key="2">
    <source>
        <dbReference type="Proteomes" id="UP001216510"/>
    </source>
</evidence>
<keyword evidence="2" id="KW-1185">Reference proteome</keyword>
<dbReference type="EMBL" id="CP119083">
    <property type="protein sequence ID" value="WEF30783.1"/>
    <property type="molecule type" value="Genomic_DNA"/>
</dbReference>
<accession>A0ABY8B6Y6</accession>
<reference evidence="1 2" key="1">
    <citation type="submission" date="2023-02" db="EMBL/GenBank/DDBJ databases">
        <title>Gemone sequence of Telluria chitinolytica ACM 3522T.</title>
        <authorList>
            <person name="Frediansyah A."/>
            <person name="Miess H."/>
            <person name="Gross H."/>
        </authorList>
    </citation>
    <scope>NUCLEOTIDE SEQUENCE [LARGE SCALE GENOMIC DNA]</scope>
    <source>
        <strain evidence="1 2">ACM 3522</strain>
    </source>
</reference>
<sequence>MRGTAAVLVMAGWPLAGATAPPDWHEFDYAVSAAIGPGDERVALLLRAQIDGRKCWLQLDTGAPDAVLWHGPASDAKAPATAVQVRIGDLEKTVQAPAAVLAQVRQGECAVGSVGNGFFEHGTLALDFPGSRYAFVPGATLGSDRMAQPMRYLRGPAGGGYPLLPALLFDGTPGHLLFDTGSARFGVVAPTLAQWTVLSGGRALADTAAVRSYAVSNAMDAAPLRCHDTTVGGTIALAGQRLAPGIVSYCEGKELRLAVPLAGVLGLRALAGHRITLDYVSQRWKLEKAD</sequence>
<dbReference type="RefSeq" id="WP_277413579.1">
    <property type="nucleotide sequence ID" value="NZ_CP119083.1"/>
</dbReference>
<evidence type="ECO:0000313" key="1">
    <source>
        <dbReference type="EMBL" id="WEF30783.1"/>
    </source>
</evidence>
<protein>
    <recommendedName>
        <fullName evidence="3">Aspartyl protease</fullName>
    </recommendedName>
</protein>
<dbReference type="Proteomes" id="UP001216510">
    <property type="component" value="Chromosome"/>
</dbReference>
<evidence type="ECO:0008006" key="3">
    <source>
        <dbReference type="Google" id="ProtNLM"/>
    </source>
</evidence>
<organism evidence="1 2">
    <name type="scientific">Pseudoduganella chitinolytica</name>
    <dbReference type="NCBI Taxonomy" id="34070"/>
    <lineage>
        <taxon>Bacteria</taxon>
        <taxon>Pseudomonadati</taxon>
        <taxon>Pseudomonadota</taxon>
        <taxon>Betaproteobacteria</taxon>
        <taxon>Burkholderiales</taxon>
        <taxon>Oxalobacteraceae</taxon>
        <taxon>Telluria group</taxon>
        <taxon>Pseudoduganella</taxon>
    </lineage>
</organism>
<gene>
    <name evidence="1" type="ORF">PX653_15000</name>
</gene>
<proteinExistence type="predicted"/>